<accession>A0A9Q3EZY2</accession>
<reference evidence="2" key="1">
    <citation type="submission" date="2021-03" db="EMBL/GenBank/DDBJ databases">
        <title>Draft genome sequence of rust myrtle Austropuccinia psidii MF-1, a brazilian biotype.</title>
        <authorList>
            <person name="Quecine M.C."/>
            <person name="Pachon D.M.R."/>
            <person name="Bonatelli M.L."/>
            <person name="Correr F.H."/>
            <person name="Franceschini L.M."/>
            <person name="Leite T.F."/>
            <person name="Margarido G.R.A."/>
            <person name="Almeida C.A."/>
            <person name="Ferrarezi J.A."/>
            <person name="Labate C.A."/>
        </authorList>
    </citation>
    <scope>NUCLEOTIDE SEQUENCE</scope>
    <source>
        <strain evidence="2">MF-1</strain>
    </source>
</reference>
<protein>
    <submittedName>
        <fullName evidence="2">Uncharacterized protein</fullName>
    </submittedName>
</protein>
<feature type="compositionally biased region" description="Basic residues" evidence="1">
    <location>
        <begin position="191"/>
        <end position="203"/>
    </location>
</feature>
<gene>
    <name evidence="2" type="ORF">O181_068148</name>
</gene>
<feature type="region of interest" description="Disordered" evidence="1">
    <location>
        <begin position="169"/>
        <end position="210"/>
    </location>
</feature>
<feature type="region of interest" description="Disordered" evidence="1">
    <location>
        <begin position="38"/>
        <end position="58"/>
    </location>
</feature>
<evidence type="ECO:0000313" key="3">
    <source>
        <dbReference type="Proteomes" id="UP000765509"/>
    </source>
</evidence>
<evidence type="ECO:0000256" key="1">
    <source>
        <dbReference type="SAM" id="MobiDB-lite"/>
    </source>
</evidence>
<dbReference type="AlphaFoldDB" id="A0A9Q3EZY2"/>
<evidence type="ECO:0000313" key="2">
    <source>
        <dbReference type="EMBL" id="MBW0528433.1"/>
    </source>
</evidence>
<dbReference type="EMBL" id="AVOT02034353">
    <property type="protein sequence ID" value="MBW0528433.1"/>
    <property type="molecule type" value="Genomic_DNA"/>
</dbReference>
<name>A0A9Q3EZY2_9BASI</name>
<sequence length="277" mass="31125">MVHTRNGSSYSVQIDGSGQGRGKAVVIAFKSFSRKTHLDDSRVATHSPSSVPRTFGLSSEPELSQHKFSMVEPLSSCSYRNILVPVQNLVQRSQERGTGNMLTPLEGGYELLLTHQEISGSGEDNRTPRRMESIFFKEKVKKIKNWLKSQILLSIEHQKELEMTPALEKEGAVVSTSSKPASEVSKEKPKGPQKKQRGPRKRQIQLAQTLPTRVKDPQIEPFSHGKCIQYGQNSYEIHSKGAGKDQQDLSMKLIDEIKYIKFSINVQLGKFFKELSI</sequence>
<organism evidence="2 3">
    <name type="scientific">Austropuccinia psidii MF-1</name>
    <dbReference type="NCBI Taxonomy" id="1389203"/>
    <lineage>
        <taxon>Eukaryota</taxon>
        <taxon>Fungi</taxon>
        <taxon>Dikarya</taxon>
        <taxon>Basidiomycota</taxon>
        <taxon>Pucciniomycotina</taxon>
        <taxon>Pucciniomycetes</taxon>
        <taxon>Pucciniales</taxon>
        <taxon>Sphaerophragmiaceae</taxon>
        <taxon>Austropuccinia</taxon>
    </lineage>
</organism>
<keyword evidence="3" id="KW-1185">Reference proteome</keyword>
<proteinExistence type="predicted"/>
<dbReference type="Proteomes" id="UP000765509">
    <property type="component" value="Unassembled WGS sequence"/>
</dbReference>
<comment type="caution">
    <text evidence="2">The sequence shown here is derived from an EMBL/GenBank/DDBJ whole genome shotgun (WGS) entry which is preliminary data.</text>
</comment>